<dbReference type="Proteomes" id="UP000295627">
    <property type="component" value="Unassembled WGS sequence"/>
</dbReference>
<evidence type="ECO:0000313" key="2">
    <source>
        <dbReference type="Proteomes" id="UP000295627"/>
    </source>
</evidence>
<accession>A0A4R5P4K3</accession>
<proteinExistence type="predicted"/>
<dbReference type="EMBL" id="RXLR01000024">
    <property type="protein sequence ID" value="TDH17954.1"/>
    <property type="molecule type" value="Genomic_DNA"/>
</dbReference>
<dbReference type="RefSeq" id="WP_078335898.1">
    <property type="nucleotide sequence ID" value="NZ_MAFQ01000014.1"/>
</dbReference>
<name>A0A4R5P4K3_9MYCO</name>
<dbReference type="AlphaFoldDB" id="A0A4R5P4K3"/>
<protein>
    <submittedName>
        <fullName evidence="1">Uncharacterized protein</fullName>
    </submittedName>
</protein>
<organism evidence="1 2">
    <name type="scientific">Mycobacteroides franklinii</name>
    <dbReference type="NCBI Taxonomy" id="948102"/>
    <lineage>
        <taxon>Bacteria</taxon>
        <taxon>Bacillati</taxon>
        <taxon>Actinomycetota</taxon>
        <taxon>Actinomycetes</taxon>
        <taxon>Mycobacteriales</taxon>
        <taxon>Mycobacteriaceae</taxon>
        <taxon>Mycobacteroides</taxon>
    </lineage>
</organism>
<comment type="caution">
    <text evidence="1">The sequence shown here is derived from an EMBL/GenBank/DDBJ whole genome shotgun (WGS) entry which is preliminary data.</text>
</comment>
<gene>
    <name evidence="1" type="ORF">EJ571_24810</name>
</gene>
<evidence type="ECO:0000313" key="1">
    <source>
        <dbReference type="EMBL" id="TDH17954.1"/>
    </source>
</evidence>
<sequence length="420" mass="46508">MAQGTEKYDIEAVGRFATDALRIRERVLGVSAHQIAAAGGPPAAEVTAMENGGFGVIAESVVTAYDEAIARLRPDLGYHLIAGLATVHAKRTEEPEQNRKRFDALRIEHTSGHYCTLGLDLERDRKVAVSHCTLLPGAQAWMTWEDRKHYRQLFITAAARHPALIALSAADALAHPEFGGLHERRFDLFSSEATCWMIGSPPVPGVTVNGVSAWDPLVHIYSYDDAWQRAIALLGAQHQDVWPLTWALFITAYLGKQAMHYPMHSWHKLNQGGAQAIESALAQLQAPELPEHPDPEDIWRTGHLVLRPWLAAYMAGQMALDIVNRPAEDSRRYTVAAEARIGAGYDQDKAVWIYSDALTTLPAVAGATTSVMALRTDGFEIHSPIPNLMPWEWLPTTRDRCLLLRDTDGYWRPVQMAATC</sequence>
<reference evidence="1 2" key="1">
    <citation type="journal article" date="2019" name="Sci. Rep.">
        <title>Extended insight into the Mycobacterium chelonae-abscessus complex through whole genome sequencing of Mycobacterium salmoniphilum outbreak and Mycobacterium salmoniphilum-like strains.</title>
        <authorList>
            <person name="Behra P.R.K."/>
            <person name="Das S."/>
            <person name="Pettersson B.M.F."/>
            <person name="Shirreff L."/>
            <person name="DuCote T."/>
            <person name="Jacobsson K.G."/>
            <person name="Ennis D.G."/>
            <person name="Kirsebom L.A."/>
        </authorList>
    </citation>
    <scope>NUCLEOTIDE SEQUENCE [LARGE SCALE GENOMIC DNA]</scope>
    <source>
        <strain evidence="1 2">DSM 45524</strain>
    </source>
</reference>